<sequence length="267" mass="32359">MKLLGKLRRGKEFQNLKSKIIFQLRRLQYCRRKFFKKEKDKSIYLFNHIPKCGGTSLKKILNRWFYIISDYPPHDLTYPDPKEHGKALTAFINKRPNYLSQMPWEITIGHYHKPEFNVFERFPNWREIKNVKMITFIRDPLEHRISHYYFGIRKGHSYLKGTNLKEYILNRELNFISKSLGCTIGNYREVLDSYYFIGTVEEFEKSIFELSMMLNRKIPKGIPHSNRTEKNIKKEDLPEDFVQDFKEKNWLDYLIYDYVCELRSLKN</sequence>
<organism evidence="1 2">
    <name type="scientific">Echinicola arenosa</name>
    <dbReference type="NCBI Taxonomy" id="2774144"/>
    <lineage>
        <taxon>Bacteria</taxon>
        <taxon>Pseudomonadati</taxon>
        <taxon>Bacteroidota</taxon>
        <taxon>Cytophagia</taxon>
        <taxon>Cytophagales</taxon>
        <taxon>Cyclobacteriaceae</taxon>
        <taxon>Echinicola</taxon>
    </lineage>
</organism>
<dbReference type="InterPro" id="IPR005331">
    <property type="entry name" value="Sulfotransferase"/>
</dbReference>
<accession>A0ABR9ANS1</accession>
<dbReference type="Gene3D" id="3.40.50.300">
    <property type="entry name" value="P-loop containing nucleotide triphosphate hydrolases"/>
    <property type="match status" value="1"/>
</dbReference>
<keyword evidence="2" id="KW-1185">Reference proteome</keyword>
<protein>
    <submittedName>
        <fullName evidence="1">Sulfotransferase family 2 domain-containing protein</fullName>
    </submittedName>
</protein>
<evidence type="ECO:0000313" key="1">
    <source>
        <dbReference type="EMBL" id="MBD8490433.1"/>
    </source>
</evidence>
<proteinExistence type="predicted"/>
<evidence type="ECO:0000313" key="2">
    <source>
        <dbReference type="Proteomes" id="UP000647133"/>
    </source>
</evidence>
<comment type="caution">
    <text evidence="1">The sequence shown here is derived from an EMBL/GenBank/DDBJ whole genome shotgun (WGS) entry which is preliminary data.</text>
</comment>
<name>A0ABR9ANS1_9BACT</name>
<dbReference type="Pfam" id="PF03567">
    <property type="entry name" value="Sulfotransfer_2"/>
    <property type="match status" value="1"/>
</dbReference>
<dbReference type="SUPFAM" id="SSF52540">
    <property type="entry name" value="P-loop containing nucleoside triphosphate hydrolases"/>
    <property type="match status" value="1"/>
</dbReference>
<gene>
    <name evidence="1" type="ORF">IFO69_16905</name>
</gene>
<dbReference type="RefSeq" id="WP_192011315.1">
    <property type="nucleotide sequence ID" value="NZ_JACYTQ010000007.1"/>
</dbReference>
<dbReference type="InterPro" id="IPR027417">
    <property type="entry name" value="P-loop_NTPase"/>
</dbReference>
<dbReference type="Proteomes" id="UP000647133">
    <property type="component" value="Unassembled WGS sequence"/>
</dbReference>
<dbReference type="EMBL" id="JACYTQ010000007">
    <property type="protein sequence ID" value="MBD8490433.1"/>
    <property type="molecule type" value="Genomic_DNA"/>
</dbReference>
<reference evidence="1 2" key="1">
    <citation type="submission" date="2020-09" db="EMBL/GenBank/DDBJ databases">
        <title>Echinicola sp. CAU 1574 isolated from sand of Sido Beach.</title>
        <authorList>
            <person name="Kim W."/>
        </authorList>
    </citation>
    <scope>NUCLEOTIDE SEQUENCE [LARGE SCALE GENOMIC DNA]</scope>
    <source>
        <strain evidence="1 2">CAU 1574</strain>
    </source>
</reference>